<proteinExistence type="predicted"/>
<reference evidence="1" key="1">
    <citation type="submission" date="2019-02" db="EMBL/GenBank/DDBJ databases">
        <authorList>
            <person name="Gruber-Vodicka R. H."/>
            <person name="Seah K. B. B."/>
        </authorList>
    </citation>
    <scope>NUCLEOTIDE SEQUENCE</scope>
    <source>
        <strain evidence="1">BECK_BZ131</strain>
    </source>
</reference>
<dbReference type="EMBL" id="CAADFE010000204">
    <property type="protein sequence ID" value="VFJ78798.1"/>
    <property type="molecule type" value="Genomic_DNA"/>
</dbReference>
<protein>
    <submittedName>
        <fullName evidence="1">Uncharacterized protein</fullName>
    </submittedName>
</protein>
<gene>
    <name evidence="1" type="ORF">BECKFW1821C_GA0114237_12044</name>
</gene>
<evidence type="ECO:0000313" key="1">
    <source>
        <dbReference type="EMBL" id="VFJ78798.1"/>
    </source>
</evidence>
<name>A0A450U4I8_9GAMM</name>
<organism evidence="1">
    <name type="scientific">Candidatus Kentrum sp. FW</name>
    <dbReference type="NCBI Taxonomy" id="2126338"/>
    <lineage>
        <taxon>Bacteria</taxon>
        <taxon>Pseudomonadati</taxon>
        <taxon>Pseudomonadota</taxon>
        <taxon>Gammaproteobacteria</taxon>
        <taxon>Candidatus Kentrum</taxon>
    </lineage>
</organism>
<dbReference type="AlphaFoldDB" id="A0A450U4I8"/>
<sequence length="90" mass="9964">MILAHDTVRDFALIASGIEIQCNNITQQHRRFRPASLAQTRLAGLGSNGGMGIRVVVGSRIALLIVGRLWAKDIDCHCDASRREEWMAAY</sequence>
<accession>A0A450U4I8</accession>